<reference evidence="4" key="1">
    <citation type="submission" date="2016-04" db="UniProtKB">
        <authorList>
            <consortium name="WormBaseParasite"/>
        </authorList>
    </citation>
    <scope>IDENTIFICATION</scope>
</reference>
<feature type="compositionally biased region" description="Acidic residues" evidence="1">
    <location>
        <begin position="13"/>
        <end position="48"/>
    </location>
</feature>
<accession>A0A158QKG9</accession>
<evidence type="ECO:0000313" key="2">
    <source>
        <dbReference type="EMBL" id="VDO23512.1"/>
    </source>
</evidence>
<dbReference type="OrthoDB" id="5804295at2759"/>
<evidence type="ECO:0000313" key="4">
    <source>
        <dbReference type="WBParaSite" id="HPLM_0000456401-mRNA-1"/>
    </source>
</evidence>
<evidence type="ECO:0000256" key="1">
    <source>
        <dbReference type="SAM" id="MobiDB-lite"/>
    </source>
</evidence>
<protein>
    <submittedName>
        <fullName evidence="4">DRIM domain-containing protein</fullName>
    </submittedName>
</protein>
<evidence type="ECO:0000313" key="3">
    <source>
        <dbReference type="Proteomes" id="UP000268014"/>
    </source>
</evidence>
<proteinExistence type="predicted"/>
<dbReference type="EMBL" id="UZAF01016224">
    <property type="protein sequence ID" value="VDO23512.1"/>
    <property type="molecule type" value="Genomic_DNA"/>
</dbReference>
<dbReference type="Proteomes" id="UP000268014">
    <property type="component" value="Unassembled WGS sequence"/>
</dbReference>
<dbReference type="OMA" id="EYELFCG"/>
<dbReference type="WBParaSite" id="HPLM_0000456401-mRNA-1">
    <property type="protein sequence ID" value="HPLM_0000456401-mRNA-1"/>
    <property type="gene ID" value="HPLM_0000456401"/>
</dbReference>
<gene>
    <name evidence="2" type="ORF">HPLM_LOCUS4556</name>
</gene>
<sequence length="1353" mass="151499">MDAEKDVAAGSEDKEEEQHETEELADEMEGEDALAEVEVDEKTEDVEEGQQKENNGDDDIISIASSDLSMADEACENSDEEEMEQSDDIVEDVAVQDFDPDSLQLIPPQHIRAPWFKHAVAECDAKNWEIFVEAIEAFDHESIFEGIDDFIVTVETLLPHLPSCFVTLVKGNVLSEKEAASKIMVWLEVCLSKEVQALNEAKKMHDIAFGILKAVCDSSKGSVIGKCVVESGLMELLLDVIEESEGSELRMRALLSIFHLISSPALWRISNDHFRCGNLGSQKRTLYSRLVALSLGHRFFIGKSFMHRLTLVLSWSRFDSALSRLESCSADMLDAVHLVSSVGDLPAQQLSQNWDEFILSFNALREYISEFDDEKVCAVFDVYGLLQSSGFLGICTRLLTMSRVVDRFPNALHFIEFLLNDKYYGTLFIVHDAELVPLLAELKLLAQAESTSENTAFENFDEGVCEMDQKFPSATEIRLKIVYRLHVLHLLDKLRSCAGTLRHNIDDETRLSALMSLCELCNDTNGRGQREILWALAQKYIYYIMDIIEYAAAHSSLRSSPSFILSLHLLALVVAKVDDPHFWLRNARPFSRLVSAKGGITSSMHKKLNDYLSPFTEPLLHNLGAAGSDVTSCLIKQMKTAFERRNEITPVLSTSVRVLEAVLMNASKSTLLELFHTMEQDGSLDSLAQWLFGLAQNRHAMWQMGEPASSGASKSFHIFAFPVLRIFASYMKTCNNLGGSSVKLRTLSEVMMDALFLMWSSAGGMNGQRFTPECRKIRLAVLDVLAPALFHEKSLAEVIRHILLRSCSRPHLYAAALSLLICLAPWAPPLVIAKSELPSWKDVVIGHRQRVNRFVRAFSSCESRNDFAEVLLSSSPYISELALKFVDRMSCLDRRLARDLAENLMDYIIASFNLRHTVVKKKENSVTTPTGSVNGDSLVENEETRPASTRMVRLLESLVHLCKAERFRVVLYEFLSHYPSRARLLVPILVQFEKPTFESERQSRFQNAVLDLISGLYCPSLWSSEFDVEFSDCEECPLADSNESSALTGFPVESLKKEEEQGKVSRSASVEVIEDDTDDLVTALELVEETDNDRHVTSTLEAIVSSLCVFVNTPDQKIAAVSRAVEILSKASSAALEEQNGPFTQVIRECIRRAGVRPLLDRMDKLFGTADVIACLLTLATTLDSLFGEQVEILRKVLEYSSSEHPLASIIIKIDEMKEQDASSKCLVKILDKFFESLSGCATQDEAAKDEKDMMKIPVMYGRSAAVAKLYRCPIVEVVEGTREVYKRIKAASSVLVKRQKTVGTRMGTEVSKIIDANRGKEKAVLKLLRRELEIRWVLPLHHGIACVSQQLA</sequence>
<keyword evidence="3" id="KW-1185">Reference proteome</keyword>
<organism evidence="4">
    <name type="scientific">Haemonchus placei</name>
    <name type="common">Barber's pole worm</name>
    <dbReference type="NCBI Taxonomy" id="6290"/>
    <lineage>
        <taxon>Eukaryota</taxon>
        <taxon>Metazoa</taxon>
        <taxon>Ecdysozoa</taxon>
        <taxon>Nematoda</taxon>
        <taxon>Chromadorea</taxon>
        <taxon>Rhabditida</taxon>
        <taxon>Rhabditina</taxon>
        <taxon>Rhabditomorpha</taxon>
        <taxon>Strongyloidea</taxon>
        <taxon>Trichostrongylidae</taxon>
        <taxon>Haemonchus</taxon>
    </lineage>
</organism>
<name>A0A158QKG9_HAEPC</name>
<feature type="region of interest" description="Disordered" evidence="1">
    <location>
        <begin position="1"/>
        <end position="61"/>
    </location>
</feature>
<reference evidence="2 3" key="2">
    <citation type="submission" date="2018-11" db="EMBL/GenBank/DDBJ databases">
        <authorList>
            <consortium name="Pathogen Informatics"/>
        </authorList>
    </citation>
    <scope>NUCLEOTIDE SEQUENCE [LARGE SCALE GENOMIC DNA]</scope>
    <source>
        <strain evidence="2 3">MHpl1</strain>
    </source>
</reference>